<dbReference type="InterPro" id="IPR008964">
    <property type="entry name" value="Invasin/intimin_cell_adhesion"/>
</dbReference>
<evidence type="ECO:0000313" key="4">
    <source>
        <dbReference type="EMBL" id="NYA70460.1"/>
    </source>
</evidence>
<feature type="chain" id="PRO_5031302297" evidence="2">
    <location>
        <begin position="24"/>
        <end position="1325"/>
    </location>
</feature>
<dbReference type="InterPro" id="IPR021655">
    <property type="entry name" value="Put_metal-bd"/>
</dbReference>
<feature type="signal peptide" evidence="2">
    <location>
        <begin position="1"/>
        <end position="23"/>
    </location>
</feature>
<dbReference type="Gene3D" id="2.60.120.430">
    <property type="entry name" value="Galactose-binding lectin"/>
    <property type="match status" value="2"/>
</dbReference>
<dbReference type="SUPFAM" id="SSF49785">
    <property type="entry name" value="Galactose-binding domain-like"/>
    <property type="match status" value="1"/>
</dbReference>
<evidence type="ECO:0000259" key="3">
    <source>
        <dbReference type="Pfam" id="PF18962"/>
    </source>
</evidence>
<keyword evidence="5" id="KW-1185">Reference proteome</keyword>
<proteinExistence type="predicted"/>
<reference evidence="4 5" key="1">
    <citation type="submission" date="2020-07" db="EMBL/GenBank/DDBJ databases">
        <authorList>
            <person name="Sun Q."/>
        </authorList>
    </citation>
    <scope>NUCLEOTIDE SEQUENCE [LARGE SCALE GENOMIC DNA]</scope>
    <source>
        <strain evidence="4 5">MAH-1</strain>
    </source>
</reference>
<dbReference type="Proteomes" id="UP000535020">
    <property type="component" value="Unassembled WGS sequence"/>
</dbReference>
<dbReference type="Pfam" id="PF11617">
    <property type="entry name" value="Cu-binding_MopE"/>
    <property type="match status" value="1"/>
</dbReference>
<name>A0A7Y8Y382_9FLAO</name>
<evidence type="ECO:0000256" key="1">
    <source>
        <dbReference type="ARBA" id="ARBA00022729"/>
    </source>
</evidence>
<accession>A0A7Y8Y382</accession>
<dbReference type="InterPro" id="IPR008979">
    <property type="entry name" value="Galactose-bd-like_sf"/>
</dbReference>
<sequence length="1325" mass="140841">MKQIKNLIFLLFFLTANITGGFAQNTECTGTTNEVSQGGGLPNYKYTFTTSGSDVTVEFEVLSPLTGLVAYAWTFNPGFQELPMTNVSGQKFRRTYSGFATGATFTVACKFAWAAGGFAVTKQFTYTVGNTCGGGGLPAPTFGTFTVPAKTLGDAPFTLTAPSSNSAGAFSYTSSNTSVATISGNTVTVVGAGTSTITANQAATASYAAGSTTASLVVSAPPAPAAPTQPARNPSDVISIFASAYTDISGTDFNPNWGQASNYPNNMTTPLYGGDQVKQYQNSATYQGTRLGFDIDVTTINKLHVDIYSPTLTSMRLFLIKTTGGTFETPVTIALTPGAWTSVNIDVNATNFPGLDLTKIREIKYDEFKIGAAVTANQVLAIDNFYFYKETATPPTLGAFTVPVKVLGDADFAITPPTSNSAGAWSYSSSNTAVATISGGSNIHIVGAGTSTITATQAANGIYASASTTATFTVTVPPLTTPAPTPPARNAWDVISVYSNAYTPVASTAWSADAVATDEQLSGNDTKKISNMLIENVEFGAQNLTDMTMMHIDVYSEDCTGLNFWLLNNGDRVAQRSVMLNQWNSFDIPLSTYTGLGLNLNGVHLLKFESLNGGGKTIWVDNIYFYRPATSLPPTLSNFTIPAKNFGDPDFTLTAPTSNSAGAFTYSSGNTNIATISGNTVHIVAPGTVTITATQAADGVYGSGSITAQLNIAFPPPPASPIPPARPAERVVSMFTGSPPVYANAITAVQSAWTAGTTTTEVPNGTNTALRLDNFGFLGLIDQAEVHFGATGMSHLHLDVYLNTPVSNMLVYLLANGDYPYMATNLTAGWNSLSIPLTNYGAADLAQVWGLKLEQLSGSPIQMYLDNVYFSNECYTYYADADGDGYGDPANSAFLCEPTAGYVLENTDCNDTLFAVNPGHAEVAYNGVDDDCDGTIDEGSQIYSQVLASQCGTTLTSISSLIGAVSFGAPVNGYRFEVTNTQTNAVQVIDRSVPNFGLTMLSNYDYATTYSIRVMLRRNGIWLNYYGNPCLVSTPAILDPGGAAAVSPSQCGIVLPTISTLVATTSLPGVTAYRFRVTNLTDGTEPNVQQVIERNYHWFALTMLTRFNYGTEYQVEVAVKTSNGTWSGYGSPCNVTSPAVPTLSNCGATIASASTYIATTSLNRVQAYRFEVTNMTTFEQTIVDRSLNWFTFASVPSFTPGAVYSVRVALQTSGQWSPFGEACEITAPGAARAIVKADEAEPAMDFRAVVYPNPYTESFALDMDNSGQDKVQVKVYDMLGKLVENREFAIDMIETQQFGERYPSGVYNVVLTQGANVKTLRVVKR</sequence>
<dbReference type="Gene3D" id="2.60.40.1080">
    <property type="match status" value="3"/>
</dbReference>
<dbReference type="Pfam" id="PF18962">
    <property type="entry name" value="Por_Secre_tail"/>
    <property type="match status" value="1"/>
</dbReference>
<dbReference type="InterPro" id="IPR026444">
    <property type="entry name" value="Secre_tail"/>
</dbReference>
<dbReference type="RefSeq" id="WP_176005269.1">
    <property type="nucleotide sequence ID" value="NZ_JABWMI010000006.1"/>
</dbReference>
<dbReference type="EMBL" id="JACBJI010000002">
    <property type="protein sequence ID" value="NYA70460.1"/>
    <property type="molecule type" value="Genomic_DNA"/>
</dbReference>
<keyword evidence="1 2" id="KW-0732">Signal</keyword>
<feature type="domain" description="Secretion system C-terminal sorting" evidence="3">
    <location>
        <begin position="1250"/>
        <end position="1319"/>
    </location>
</feature>
<dbReference type="NCBIfam" id="TIGR04183">
    <property type="entry name" value="Por_Secre_tail"/>
    <property type="match status" value="1"/>
</dbReference>
<organism evidence="4 5">
    <name type="scientific">Flavobacterium agri</name>
    <dbReference type="NCBI Taxonomy" id="2743471"/>
    <lineage>
        <taxon>Bacteria</taxon>
        <taxon>Pseudomonadati</taxon>
        <taxon>Bacteroidota</taxon>
        <taxon>Flavobacteriia</taxon>
        <taxon>Flavobacteriales</taxon>
        <taxon>Flavobacteriaceae</taxon>
        <taxon>Flavobacterium</taxon>
    </lineage>
</organism>
<comment type="caution">
    <text evidence="4">The sequence shown here is derived from an EMBL/GenBank/DDBJ whole genome shotgun (WGS) entry which is preliminary data.</text>
</comment>
<gene>
    <name evidence="4" type="ORF">HZF10_05970</name>
</gene>
<dbReference type="SUPFAM" id="SSF49373">
    <property type="entry name" value="Invasin/intimin cell-adhesion fragments"/>
    <property type="match status" value="3"/>
</dbReference>
<evidence type="ECO:0000313" key="5">
    <source>
        <dbReference type="Proteomes" id="UP000535020"/>
    </source>
</evidence>
<evidence type="ECO:0000256" key="2">
    <source>
        <dbReference type="SAM" id="SignalP"/>
    </source>
</evidence>
<protein>
    <submittedName>
        <fullName evidence="4">T9SS type A sorting domain-containing protein</fullName>
    </submittedName>
</protein>